<reference evidence="1 2" key="1">
    <citation type="submission" date="2019-08" db="EMBL/GenBank/DDBJ databases">
        <title>Genome sequencing of Paenibacillus faecis DSM 23593(T).</title>
        <authorList>
            <person name="Kook J.-K."/>
            <person name="Park S.-N."/>
            <person name="Lim Y.K."/>
        </authorList>
    </citation>
    <scope>NUCLEOTIDE SEQUENCE [LARGE SCALE GENOMIC DNA]</scope>
    <source>
        <strain evidence="1 2">DSM 23593</strain>
    </source>
</reference>
<dbReference type="InterPro" id="IPR036365">
    <property type="entry name" value="PGBD-like_sf"/>
</dbReference>
<dbReference type="RefSeq" id="WP_148456727.1">
    <property type="nucleotide sequence ID" value="NZ_VSDO01000005.1"/>
</dbReference>
<protein>
    <submittedName>
        <fullName evidence="1">Peptidoglycan-binding protein</fullName>
    </submittedName>
</protein>
<name>A0A5D0CMH9_9BACL</name>
<accession>A0A5D0CMH9</accession>
<dbReference type="InterPro" id="IPR036366">
    <property type="entry name" value="PGBDSf"/>
</dbReference>
<gene>
    <name evidence="1" type="ORF">FRY98_23555</name>
</gene>
<organism evidence="1 2">
    <name type="scientific">Paenibacillus faecis</name>
    <dbReference type="NCBI Taxonomy" id="862114"/>
    <lineage>
        <taxon>Bacteria</taxon>
        <taxon>Bacillati</taxon>
        <taxon>Bacillota</taxon>
        <taxon>Bacilli</taxon>
        <taxon>Bacillales</taxon>
        <taxon>Paenibacillaceae</taxon>
        <taxon>Paenibacillus</taxon>
    </lineage>
</organism>
<comment type="caution">
    <text evidence="1">The sequence shown here is derived from an EMBL/GenBank/DDBJ whole genome shotgun (WGS) entry which is preliminary data.</text>
</comment>
<dbReference type="AlphaFoldDB" id="A0A5D0CMH9"/>
<dbReference type="OrthoDB" id="2566955at2"/>
<dbReference type="Gene3D" id="1.10.101.10">
    <property type="entry name" value="PGBD-like superfamily/PGBD"/>
    <property type="match status" value="1"/>
</dbReference>
<evidence type="ECO:0000313" key="1">
    <source>
        <dbReference type="EMBL" id="TYA10760.1"/>
    </source>
</evidence>
<evidence type="ECO:0000313" key="2">
    <source>
        <dbReference type="Proteomes" id="UP000325218"/>
    </source>
</evidence>
<dbReference type="Proteomes" id="UP000325218">
    <property type="component" value="Unassembled WGS sequence"/>
</dbReference>
<keyword evidence="2" id="KW-1185">Reference proteome</keyword>
<sequence length="673" mass="76402">MRNVASQVRAGYPEYGVQSALAEVEAVLTDTRNHARQLHDRLHSKGHALKTAAEEYIEVERKSQDLVKKSLLKFVIGPKQLSQRFFDLVKRYSPFDLVKLALQQAKELTLQAKLSRFREDEQIKAYLEMLQHGTLEEQRLAEQQLTLIVNAFDRIARCQMEYAVYGKFGNAKYMEEVHQLAVEARAQLKELGVSEKWYAAEVDLRALYSGSPLDALRYDPYKTDGSVMPTISEQRFAIALGMTHSKYQAWARERYDQIEAGAIAAEAKRKEIALKMAQYNEAIPKPNIEYVQQHLAEKGLFHGEITGEYTPELLQAIEAFQAEFNSSELAKELQHSFGVDGKIDYKLLNLIYLEKGLIEQTPNLFNMCYIPDMLGKSKDTRNGFEKSIDSFKEIGSDMLAASDARFQKAFDSPGDFLNYLTMGIPKGIYDGYVARGEKRNESTYDYIDWLSSGVLSGVHQTFVGAVNPEEAYSKEHWLNSIGLAAMLTSPVKMKPTKPSIPDLNKSSGAFKVNTTTELDKVEGKGIEGTKEARPSEMFINDFALDGQRIAPKNLHRELRKSEIGRETLDLIVENKIRILLDYSKKQGVYGQAFGADKSIVYVANTQSVQKTAQIIIHEVTHNRINSATYTRREEVIAHIREAKHLNPNLSFGEIRNIINQVDRLYPELPYRKE</sequence>
<dbReference type="SUPFAM" id="SSF47090">
    <property type="entry name" value="PGBD-like"/>
    <property type="match status" value="1"/>
</dbReference>
<dbReference type="EMBL" id="VSDO01000005">
    <property type="protein sequence ID" value="TYA10760.1"/>
    <property type="molecule type" value="Genomic_DNA"/>
</dbReference>
<proteinExistence type="predicted"/>